<dbReference type="AlphaFoldDB" id="A0A136ILL1"/>
<keyword evidence="3" id="KW-1185">Reference proteome</keyword>
<dbReference type="Proteomes" id="UP000070501">
    <property type="component" value="Unassembled WGS sequence"/>
</dbReference>
<keyword evidence="1" id="KW-0732">Signal</keyword>
<evidence type="ECO:0000313" key="3">
    <source>
        <dbReference type="Proteomes" id="UP000070501"/>
    </source>
</evidence>
<evidence type="ECO:0000313" key="2">
    <source>
        <dbReference type="EMBL" id="KXJ85668.1"/>
    </source>
</evidence>
<feature type="signal peptide" evidence="1">
    <location>
        <begin position="1"/>
        <end position="21"/>
    </location>
</feature>
<dbReference type="EMBL" id="KQ964277">
    <property type="protein sequence ID" value="KXJ85668.1"/>
    <property type="molecule type" value="Genomic_DNA"/>
</dbReference>
<name>A0A136ILL1_9PEZI</name>
<gene>
    <name evidence="2" type="ORF">Micbo1qcDRAFT_209821</name>
</gene>
<dbReference type="OrthoDB" id="4721228at2759"/>
<dbReference type="InParanoid" id="A0A136ILL1"/>
<evidence type="ECO:0000256" key="1">
    <source>
        <dbReference type="SAM" id="SignalP"/>
    </source>
</evidence>
<proteinExistence type="predicted"/>
<sequence length="229" mass="24094">MLSLKSSIAVAATLWSQIGSAAPVNDERDLTCLIPAAQNANFDDLTGLPGVNLNPLPTPYKGLDYRGFSYANVLLPGLTPGVRPQTGSRYGVTNIVTQLEGSPIITALYEGSTISGFDLNSLYFGCAISITQAVAGIPVECTITITGYRGDSNDVGNATQACSRTFDYKPKSIFFSQAMGFTGANAFPLCTNVQFVRVTYSTPGPLSPAAAAVSVLVDDVRYGTRSCPL</sequence>
<dbReference type="STRING" id="196109.A0A136ILL1"/>
<reference evidence="3" key="1">
    <citation type="submission" date="2016-02" db="EMBL/GenBank/DDBJ databases">
        <title>Draft genome sequence of Microdochium bolleyi, a fungal endophyte of beachgrass.</title>
        <authorList>
            <consortium name="DOE Joint Genome Institute"/>
            <person name="David A.S."/>
            <person name="May G."/>
            <person name="Haridas S."/>
            <person name="Lim J."/>
            <person name="Wang M."/>
            <person name="Labutti K."/>
            <person name="Lipzen A."/>
            <person name="Barry K."/>
            <person name="Grigoriev I.V."/>
        </authorList>
    </citation>
    <scope>NUCLEOTIDE SEQUENCE [LARGE SCALE GENOMIC DNA]</scope>
    <source>
        <strain evidence="3">J235TASD1</strain>
    </source>
</reference>
<feature type="chain" id="PRO_5007292785" evidence="1">
    <location>
        <begin position="22"/>
        <end position="229"/>
    </location>
</feature>
<protein>
    <submittedName>
        <fullName evidence="2">Uncharacterized protein</fullName>
    </submittedName>
</protein>
<accession>A0A136ILL1</accession>
<organism evidence="2 3">
    <name type="scientific">Microdochium bolleyi</name>
    <dbReference type="NCBI Taxonomy" id="196109"/>
    <lineage>
        <taxon>Eukaryota</taxon>
        <taxon>Fungi</taxon>
        <taxon>Dikarya</taxon>
        <taxon>Ascomycota</taxon>
        <taxon>Pezizomycotina</taxon>
        <taxon>Sordariomycetes</taxon>
        <taxon>Xylariomycetidae</taxon>
        <taxon>Xylariales</taxon>
        <taxon>Microdochiaceae</taxon>
        <taxon>Microdochium</taxon>
    </lineage>
</organism>